<evidence type="ECO:0000313" key="2">
    <source>
        <dbReference type="EMBL" id="GEM08543.1"/>
    </source>
</evidence>
<feature type="compositionally biased region" description="Low complexity" evidence="1">
    <location>
        <begin position="121"/>
        <end position="138"/>
    </location>
</feature>
<protein>
    <submittedName>
        <fullName evidence="2">Phenylalanine ammonia lyase</fullName>
    </submittedName>
</protein>
<evidence type="ECO:0000256" key="1">
    <source>
        <dbReference type="SAM" id="MobiDB-lite"/>
    </source>
</evidence>
<dbReference type="AlphaFoldDB" id="A0A511KDW4"/>
<name>A0A511KDW4_RHOTO</name>
<sequence>MPRSNPAYLPRLLSLLPRDGVGARIYPKRWVTKGLPVPSVPIGQPQPAHDDKNCYWEVKEVKLKTREDTGTLFARVKGVKYWKGKRVTPETREWEHIRGGLKWKWYSDVVPPLLARDRSSKAAAARPDAAKENAAAEA</sequence>
<dbReference type="Proteomes" id="UP000321518">
    <property type="component" value="Unassembled WGS sequence"/>
</dbReference>
<keyword evidence="2" id="KW-0456">Lyase</keyword>
<organism evidence="2 3">
    <name type="scientific">Rhodotorula toruloides</name>
    <name type="common">Yeast</name>
    <name type="synonym">Rhodosporidium toruloides</name>
    <dbReference type="NCBI Taxonomy" id="5286"/>
    <lineage>
        <taxon>Eukaryota</taxon>
        <taxon>Fungi</taxon>
        <taxon>Dikarya</taxon>
        <taxon>Basidiomycota</taxon>
        <taxon>Pucciniomycotina</taxon>
        <taxon>Microbotryomycetes</taxon>
        <taxon>Sporidiobolales</taxon>
        <taxon>Sporidiobolaceae</taxon>
        <taxon>Rhodotorula</taxon>
    </lineage>
</organism>
<reference evidence="2 3" key="1">
    <citation type="submission" date="2019-07" db="EMBL/GenBank/DDBJ databases">
        <title>Rhodotorula toruloides NBRC10032 genome sequencing.</title>
        <authorList>
            <person name="Shida Y."/>
            <person name="Takaku H."/>
            <person name="Ogasawara W."/>
            <person name="Mori K."/>
        </authorList>
    </citation>
    <scope>NUCLEOTIDE SEQUENCE [LARGE SCALE GENOMIC DNA]</scope>
    <source>
        <strain evidence="2 3">NBRC10032</strain>
    </source>
</reference>
<accession>A0A511KDW4</accession>
<proteinExistence type="predicted"/>
<feature type="region of interest" description="Disordered" evidence="1">
    <location>
        <begin position="117"/>
        <end position="138"/>
    </location>
</feature>
<dbReference type="EMBL" id="BJWK01000005">
    <property type="protein sequence ID" value="GEM08543.1"/>
    <property type="molecule type" value="Genomic_DNA"/>
</dbReference>
<gene>
    <name evidence="2" type="ORF">Rt10032_c05g2560</name>
</gene>
<evidence type="ECO:0000313" key="3">
    <source>
        <dbReference type="Proteomes" id="UP000321518"/>
    </source>
</evidence>
<dbReference type="OrthoDB" id="16434at2759"/>
<dbReference type="GO" id="GO:0016829">
    <property type="term" value="F:lyase activity"/>
    <property type="evidence" value="ECO:0007669"/>
    <property type="project" value="UniProtKB-KW"/>
</dbReference>
<comment type="caution">
    <text evidence="2">The sequence shown here is derived from an EMBL/GenBank/DDBJ whole genome shotgun (WGS) entry which is preliminary data.</text>
</comment>